<sequence length="197" mass="20749">MDGESDHEQPGADAGDTAADPQPPEVAVHKPGSYLERTVLGKSVLWEYYARVELGEVLRDRRKAAGRTIASVAMDAGLSVPYIANLENGRGNPTVAALDRLAEALGARLEVRISGETVAEVPSVGAGLVDSSARAADVVKAVARRGRTRAAVRDELVRTLDVLGNLLGQPPTAADLDRLLDLILLAEMRSSAVGPTH</sequence>
<dbReference type="CDD" id="cd00093">
    <property type="entry name" value="HTH_XRE"/>
    <property type="match status" value="1"/>
</dbReference>
<proteinExistence type="predicted"/>
<dbReference type="EMBL" id="SMKA01000138">
    <property type="protein sequence ID" value="TDC24580.1"/>
    <property type="molecule type" value="Genomic_DNA"/>
</dbReference>
<evidence type="ECO:0000259" key="2">
    <source>
        <dbReference type="PROSITE" id="PS50943"/>
    </source>
</evidence>
<keyword evidence="4" id="KW-1185">Reference proteome</keyword>
<evidence type="ECO:0000313" key="3">
    <source>
        <dbReference type="EMBL" id="TDC24580.1"/>
    </source>
</evidence>
<dbReference type="Pfam" id="PF13560">
    <property type="entry name" value="HTH_31"/>
    <property type="match status" value="1"/>
</dbReference>
<dbReference type="Proteomes" id="UP000295075">
    <property type="component" value="Unassembled WGS sequence"/>
</dbReference>
<dbReference type="AlphaFoldDB" id="A0A4R4PQK2"/>
<dbReference type="Gene3D" id="1.10.260.40">
    <property type="entry name" value="lambda repressor-like DNA-binding domains"/>
    <property type="match status" value="1"/>
</dbReference>
<feature type="compositionally biased region" description="Basic and acidic residues" evidence="1">
    <location>
        <begin position="1"/>
        <end position="10"/>
    </location>
</feature>
<accession>A0A4R4PQK2</accession>
<feature type="region of interest" description="Disordered" evidence="1">
    <location>
        <begin position="1"/>
        <end position="30"/>
    </location>
</feature>
<dbReference type="GO" id="GO:0003677">
    <property type="term" value="F:DNA binding"/>
    <property type="evidence" value="ECO:0007669"/>
    <property type="project" value="InterPro"/>
</dbReference>
<reference evidence="3 4" key="1">
    <citation type="submission" date="2019-03" db="EMBL/GenBank/DDBJ databases">
        <title>Draft genome sequences of novel Actinobacteria.</title>
        <authorList>
            <person name="Sahin N."/>
            <person name="Ay H."/>
            <person name="Saygin H."/>
        </authorList>
    </citation>
    <scope>NUCLEOTIDE SEQUENCE [LARGE SCALE GENOMIC DNA]</scope>
    <source>
        <strain evidence="3 4">JCM 30547</strain>
    </source>
</reference>
<feature type="compositionally biased region" description="Low complexity" evidence="1">
    <location>
        <begin position="11"/>
        <end position="20"/>
    </location>
</feature>
<dbReference type="SUPFAM" id="SSF47413">
    <property type="entry name" value="lambda repressor-like DNA-binding domains"/>
    <property type="match status" value="1"/>
</dbReference>
<name>A0A4R4PQK2_9ACTN</name>
<organism evidence="3 4">
    <name type="scientific">Kribbella albertanoniae</name>
    <dbReference type="NCBI Taxonomy" id="1266829"/>
    <lineage>
        <taxon>Bacteria</taxon>
        <taxon>Bacillati</taxon>
        <taxon>Actinomycetota</taxon>
        <taxon>Actinomycetes</taxon>
        <taxon>Propionibacteriales</taxon>
        <taxon>Kribbellaceae</taxon>
        <taxon>Kribbella</taxon>
    </lineage>
</organism>
<dbReference type="InterPro" id="IPR010982">
    <property type="entry name" value="Lambda_DNA-bd_dom_sf"/>
</dbReference>
<dbReference type="PROSITE" id="PS50943">
    <property type="entry name" value="HTH_CROC1"/>
    <property type="match status" value="1"/>
</dbReference>
<comment type="caution">
    <text evidence="3">The sequence shown here is derived from an EMBL/GenBank/DDBJ whole genome shotgun (WGS) entry which is preliminary data.</text>
</comment>
<dbReference type="OrthoDB" id="4338746at2"/>
<feature type="domain" description="HTH cro/C1-type" evidence="2">
    <location>
        <begin position="58"/>
        <end position="112"/>
    </location>
</feature>
<evidence type="ECO:0000313" key="4">
    <source>
        <dbReference type="Proteomes" id="UP000295075"/>
    </source>
</evidence>
<dbReference type="SMART" id="SM00530">
    <property type="entry name" value="HTH_XRE"/>
    <property type="match status" value="1"/>
</dbReference>
<dbReference type="InterPro" id="IPR001387">
    <property type="entry name" value="Cro/C1-type_HTH"/>
</dbReference>
<protein>
    <submittedName>
        <fullName evidence="3">XRE family transcriptional regulator</fullName>
    </submittedName>
</protein>
<gene>
    <name evidence="3" type="ORF">E1261_25925</name>
</gene>
<evidence type="ECO:0000256" key="1">
    <source>
        <dbReference type="SAM" id="MobiDB-lite"/>
    </source>
</evidence>